<organism evidence="1 2">
    <name type="scientific">Racocetra persica</name>
    <dbReference type="NCBI Taxonomy" id="160502"/>
    <lineage>
        <taxon>Eukaryota</taxon>
        <taxon>Fungi</taxon>
        <taxon>Fungi incertae sedis</taxon>
        <taxon>Mucoromycota</taxon>
        <taxon>Glomeromycotina</taxon>
        <taxon>Glomeromycetes</taxon>
        <taxon>Diversisporales</taxon>
        <taxon>Gigasporaceae</taxon>
        <taxon>Racocetra</taxon>
    </lineage>
</organism>
<sequence>VQALNGVKKKRVLEKLDTSSTALPPAFESLDDGSDFREICSSSSSKSLTLDQRQKINPSLNDKFCTQITENLIVEKKNLITETFINLSTDLPIDNTVPNKNEKSSDTMSLYSQIKSHNIQLSIESRDM</sequence>
<accession>A0ACA9QEW2</accession>
<keyword evidence="2" id="KW-1185">Reference proteome</keyword>
<name>A0ACA9QEW2_9GLOM</name>
<reference evidence="1" key="1">
    <citation type="submission" date="2021-06" db="EMBL/GenBank/DDBJ databases">
        <authorList>
            <person name="Kallberg Y."/>
            <person name="Tangrot J."/>
            <person name="Rosling A."/>
        </authorList>
    </citation>
    <scope>NUCLEOTIDE SEQUENCE</scope>
    <source>
        <strain evidence="1">MA461A</strain>
    </source>
</reference>
<proteinExistence type="predicted"/>
<dbReference type="EMBL" id="CAJVQC010029370">
    <property type="protein sequence ID" value="CAG8742482.1"/>
    <property type="molecule type" value="Genomic_DNA"/>
</dbReference>
<protein>
    <submittedName>
        <fullName evidence="1">4252_t:CDS:1</fullName>
    </submittedName>
</protein>
<gene>
    <name evidence="1" type="ORF">RPERSI_LOCUS13295</name>
</gene>
<dbReference type="Proteomes" id="UP000789920">
    <property type="component" value="Unassembled WGS sequence"/>
</dbReference>
<feature type="non-terminal residue" evidence="1">
    <location>
        <position position="128"/>
    </location>
</feature>
<feature type="non-terminal residue" evidence="1">
    <location>
        <position position="1"/>
    </location>
</feature>
<evidence type="ECO:0000313" key="1">
    <source>
        <dbReference type="EMBL" id="CAG8742482.1"/>
    </source>
</evidence>
<comment type="caution">
    <text evidence="1">The sequence shown here is derived from an EMBL/GenBank/DDBJ whole genome shotgun (WGS) entry which is preliminary data.</text>
</comment>
<evidence type="ECO:0000313" key="2">
    <source>
        <dbReference type="Proteomes" id="UP000789920"/>
    </source>
</evidence>